<reference evidence="5" key="1">
    <citation type="journal article" date="2021" name="bioRxiv">
        <title>Whole Genome Assembly and Annotation of Northern Wild Rice, Zizania palustris L., Supports a Whole Genome Duplication in the Zizania Genus.</title>
        <authorList>
            <person name="Haas M."/>
            <person name="Kono T."/>
            <person name="Macchietto M."/>
            <person name="Millas R."/>
            <person name="McGilp L."/>
            <person name="Shao M."/>
            <person name="Duquette J."/>
            <person name="Hirsch C.N."/>
            <person name="Kimball J."/>
        </authorList>
    </citation>
    <scope>NUCLEOTIDE SEQUENCE</scope>
    <source>
        <tissue evidence="5">Fresh leaf tissue</tissue>
    </source>
</reference>
<proteinExistence type="inferred from homology"/>
<feature type="region of interest" description="Disordered" evidence="3">
    <location>
        <begin position="1"/>
        <end position="21"/>
    </location>
</feature>
<keyword evidence="4" id="KW-1133">Transmembrane helix</keyword>
<reference evidence="5" key="2">
    <citation type="submission" date="2021-02" db="EMBL/GenBank/DDBJ databases">
        <authorList>
            <person name="Kimball J.A."/>
            <person name="Haas M.W."/>
            <person name="Macchietto M."/>
            <person name="Kono T."/>
            <person name="Duquette J."/>
            <person name="Shao M."/>
        </authorList>
    </citation>
    <scope>NUCLEOTIDE SEQUENCE</scope>
    <source>
        <tissue evidence="5">Fresh leaf tissue</tissue>
    </source>
</reference>
<dbReference type="EMBL" id="JAAALK010000290">
    <property type="protein sequence ID" value="KAG8045536.1"/>
    <property type="molecule type" value="Genomic_DNA"/>
</dbReference>
<gene>
    <name evidence="5" type="ORF">GUJ93_ZPchr0008g13429</name>
</gene>
<keyword evidence="2" id="KW-0732">Signal</keyword>
<evidence type="ECO:0000313" key="5">
    <source>
        <dbReference type="EMBL" id="KAG8045536.1"/>
    </source>
</evidence>
<dbReference type="AlphaFoldDB" id="A0A8J5R449"/>
<name>A0A8J5R449_ZIZPA</name>
<organism evidence="5 6">
    <name type="scientific">Zizania palustris</name>
    <name type="common">Northern wild rice</name>
    <dbReference type="NCBI Taxonomy" id="103762"/>
    <lineage>
        <taxon>Eukaryota</taxon>
        <taxon>Viridiplantae</taxon>
        <taxon>Streptophyta</taxon>
        <taxon>Embryophyta</taxon>
        <taxon>Tracheophyta</taxon>
        <taxon>Spermatophyta</taxon>
        <taxon>Magnoliopsida</taxon>
        <taxon>Liliopsida</taxon>
        <taxon>Poales</taxon>
        <taxon>Poaceae</taxon>
        <taxon>BOP clade</taxon>
        <taxon>Oryzoideae</taxon>
        <taxon>Oryzeae</taxon>
        <taxon>Zizaniinae</taxon>
        <taxon>Zizania</taxon>
    </lineage>
</organism>
<evidence type="ECO:0008006" key="7">
    <source>
        <dbReference type="Google" id="ProtNLM"/>
    </source>
</evidence>
<dbReference type="Proteomes" id="UP000729402">
    <property type="component" value="Unassembled WGS sequence"/>
</dbReference>
<feature type="compositionally biased region" description="Polar residues" evidence="3">
    <location>
        <begin position="1"/>
        <end position="14"/>
    </location>
</feature>
<evidence type="ECO:0000313" key="6">
    <source>
        <dbReference type="Proteomes" id="UP000729402"/>
    </source>
</evidence>
<evidence type="ECO:0000256" key="1">
    <source>
        <dbReference type="ARBA" id="ARBA00006010"/>
    </source>
</evidence>
<accession>A0A8J5R449</accession>
<dbReference type="OrthoDB" id="5421723at2759"/>
<protein>
    <recommendedName>
        <fullName evidence="7">Stigma-specific STIG1-like protein 1</fullName>
    </recommendedName>
</protein>
<keyword evidence="4" id="KW-0812">Transmembrane</keyword>
<dbReference type="InterPro" id="IPR006969">
    <property type="entry name" value="Stig-like"/>
</dbReference>
<comment type="similarity">
    <text evidence="1">Belongs to the STIG1 family.</text>
</comment>
<evidence type="ECO:0000256" key="3">
    <source>
        <dbReference type="SAM" id="MobiDB-lite"/>
    </source>
</evidence>
<evidence type="ECO:0000256" key="2">
    <source>
        <dbReference type="ARBA" id="ARBA00022729"/>
    </source>
</evidence>
<dbReference type="Pfam" id="PF04885">
    <property type="entry name" value="Stig1"/>
    <property type="match status" value="1"/>
</dbReference>
<dbReference type="PANTHER" id="PTHR33227:SF54">
    <property type="entry name" value="PROTEIN STIG1"/>
    <property type="match status" value="1"/>
</dbReference>
<keyword evidence="4" id="KW-0472">Membrane</keyword>
<dbReference type="PANTHER" id="PTHR33227">
    <property type="entry name" value="STIGMA-SPECIFIC STIG1-LIKE PROTEIN 3"/>
    <property type="match status" value="1"/>
</dbReference>
<comment type="caution">
    <text evidence="5">The sequence shown here is derived from an EMBL/GenBank/DDBJ whole genome shotgun (WGS) entry which is preliminary data.</text>
</comment>
<evidence type="ECO:0000256" key="4">
    <source>
        <dbReference type="SAM" id="Phobius"/>
    </source>
</evidence>
<feature type="transmembrane region" description="Helical" evidence="4">
    <location>
        <begin position="154"/>
        <end position="177"/>
    </location>
</feature>
<keyword evidence="6" id="KW-1185">Reference proteome</keyword>
<sequence length="279" mass="29508">MSGEASVNSSSSDRTCGGVRRRSAAVRGLGSGEVYGVRTEACGPHILGHVIFEPRAVRSRGRISRPSVLLISLRGNIMQVQLTAYCPAHAALQQHSSPPSALLHPHFFLPSTQDPADRARTILHTPHCASRHLAPPPPRRSLPSPPLSMSKSTVFVMALALALATATAAATPPAAVVRRSRFLANVNLSPPLSYYDCMRKPPSVCLEPGSPGATCCKGACVDTDSSFVHCGNCNKTCKYGQTCCGGQCVDLLNDGKNCGNCFVKCPKTKCNFGLCDYAG</sequence>